<dbReference type="RefSeq" id="WP_249308812.1">
    <property type="nucleotide sequence ID" value="NZ_JACRSZ010000010.1"/>
</dbReference>
<dbReference type="Proteomes" id="UP000657421">
    <property type="component" value="Unassembled WGS sequence"/>
</dbReference>
<accession>A0ABR7NAT8</accession>
<keyword evidence="2" id="KW-0238">DNA-binding</keyword>
<keyword evidence="3" id="KW-0804">Transcription</keyword>
<name>A0ABR7NAT8_9FIRM</name>
<dbReference type="EMBL" id="JACRSZ010000010">
    <property type="protein sequence ID" value="MBC8573521.1"/>
    <property type="molecule type" value="Genomic_DNA"/>
</dbReference>
<evidence type="ECO:0000259" key="4">
    <source>
        <dbReference type="PROSITE" id="PS50949"/>
    </source>
</evidence>
<dbReference type="PANTHER" id="PTHR44846:SF1">
    <property type="entry name" value="MANNOSYL-D-GLYCERATE TRANSPORT_METABOLISM SYSTEM REPRESSOR MNGR-RELATED"/>
    <property type="match status" value="1"/>
</dbReference>
<evidence type="ECO:0000256" key="1">
    <source>
        <dbReference type="ARBA" id="ARBA00023015"/>
    </source>
</evidence>
<evidence type="ECO:0000256" key="3">
    <source>
        <dbReference type="ARBA" id="ARBA00023163"/>
    </source>
</evidence>
<dbReference type="SUPFAM" id="SSF64288">
    <property type="entry name" value="Chorismate lyase-like"/>
    <property type="match status" value="1"/>
</dbReference>
<dbReference type="SUPFAM" id="SSF46785">
    <property type="entry name" value="Winged helix' DNA-binding domain"/>
    <property type="match status" value="1"/>
</dbReference>
<dbReference type="InterPro" id="IPR028978">
    <property type="entry name" value="Chorismate_lyase_/UTRA_dom_sf"/>
</dbReference>
<comment type="caution">
    <text evidence="5">The sequence shown here is derived from an EMBL/GenBank/DDBJ whole genome shotgun (WGS) entry which is preliminary data.</text>
</comment>
<dbReference type="PROSITE" id="PS50949">
    <property type="entry name" value="HTH_GNTR"/>
    <property type="match status" value="1"/>
</dbReference>
<keyword evidence="6" id="KW-1185">Reference proteome</keyword>
<proteinExistence type="predicted"/>
<dbReference type="InterPro" id="IPR000524">
    <property type="entry name" value="Tscrpt_reg_HTH_GntR"/>
</dbReference>
<dbReference type="SMART" id="SM00345">
    <property type="entry name" value="HTH_GNTR"/>
    <property type="match status" value="1"/>
</dbReference>
<evidence type="ECO:0000313" key="6">
    <source>
        <dbReference type="Proteomes" id="UP000657421"/>
    </source>
</evidence>
<evidence type="ECO:0000256" key="2">
    <source>
        <dbReference type="ARBA" id="ARBA00023125"/>
    </source>
</evidence>
<dbReference type="InterPro" id="IPR050679">
    <property type="entry name" value="Bact_HTH_transcr_reg"/>
</dbReference>
<feature type="domain" description="HTH gntR-type" evidence="4">
    <location>
        <begin position="12"/>
        <end position="80"/>
    </location>
</feature>
<dbReference type="InterPro" id="IPR036388">
    <property type="entry name" value="WH-like_DNA-bd_sf"/>
</dbReference>
<reference evidence="5 6" key="1">
    <citation type="submission" date="2020-08" db="EMBL/GenBank/DDBJ databases">
        <title>Genome public.</title>
        <authorList>
            <person name="Liu C."/>
            <person name="Sun Q."/>
        </authorList>
    </citation>
    <scope>NUCLEOTIDE SEQUENCE [LARGE SCALE GENOMIC DNA]</scope>
    <source>
        <strain evidence="5 6">NSJ-46</strain>
    </source>
</reference>
<evidence type="ECO:0000313" key="5">
    <source>
        <dbReference type="EMBL" id="MBC8573521.1"/>
    </source>
</evidence>
<dbReference type="PANTHER" id="PTHR44846">
    <property type="entry name" value="MANNOSYL-D-GLYCERATE TRANSPORT/METABOLISM SYSTEM REPRESSOR MNGR-RELATED"/>
    <property type="match status" value="1"/>
</dbReference>
<sequence length="248" mass="28356">MSEKTDKSKLKKLKHVKVYDQLYEQIKNGTYPPEAQLPPETTLAASMNVSRMTLRKALLLLIEDGLIKNVPGVGNFVRSARTSLPASVGTVSAKTVPLHPMYAYCTESLDHVELDSRIEVPSESMLDTLGQYTAAVVVADRWYQHAQKTIAYSLSFIPIEVIARLQIDLNDQQQLLEFLEYTSYDESHHFYRSCTYSTSGNFTAKNYKLSSHDSFLLIFENIYDQDHQLLMTNKHYIPCDLFKIDLYI</sequence>
<dbReference type="CDD" id="cd07377">
    <property type="entry name" value="WHTH_GntR"/>
    <property type="match status" value="1"/>
</dbReference>
<organism evidence="5 6">
    <name type="scientific">Jingyaoa shaoxingensis</name>
    <dbReference type="NCBI Taxonomy" id="2763671"/>
    <lineage>
        <taxon>Bacteria</taxon>
        <taxon>Bacillati</taxon>
        <taxon>Bacillota</taxon>
        <taxon>Clostridia</taxon>
        <taxon>Lachnospirales</taxon>
        <taxon>Lachnospiraceae</taxon>
        <taxon>Jingyaoa</taxon>
    </lineage>
</organism>
<dbReference type="InterPro" id="IPR036390">
    <property type="entry name" value="WH_DNA-bd_sf"/>
</dbReference>
<dbReference type="PRINTS" id="PR00035">
    <property type="entry name" value="HTHGNTR"/>
</dbReference>
<dbReference type="Pfam" id="PF00392">
    <property type="entry name" value="GntR"/>
    <property type="match status" value="1"/>
</dbReference>
<gene>
    <name evidence="5" type="ORF">H8716_10575</name>
</gene>
<keyword evidence="1" id="KW-0805">Transcription regulation</keyword>
<dbReference type="Gene3D" id="1.10.10.10">
    <property type="entry name" value="Winged helix-like DNA-binding domain superfamily/Winged helix DNA-binding domain"/>
    <property type="match status" value="1"/>
</dbReference>
<protein>
    <submittedName>
        <fullName evidence="5">GntR family transcriptional regulator</fullName>
    </submittedName>
</protein>